<evidence type="ECO:0008006" key="4">
    <source>
        <dbReference type="Google" id="ProtNLM"/>
    </source>
</evidence>
<dbReference type="Pfam" id="PF06695">
    <property type="entry name" value="Sm_multidrug_ex"/>
    <property type="match status" value="1"/>
</dbReference>
<keyword evidence="1" id="KW-1133">Transmembrane helix</keyword>
<dbReference type="AlphaFoldDB" id="A0A483CR82"/>
<keyword evidence="3" id="KW-1185">Reference proteome</keyword>
<evidence type="ECO:0000313" key="2">
    <source>
        <dbReference type="EMBL" id="TAJ45613.1"/>
    </source>
</evidence>
<organism evidence="2 3">
    <name type="scientific">Methanofollis fontis</name>
    <dbReference type="NCBI Taxonomy" id="2052832"/>
    <lineage>
        <taxon>Archaea</taxon>
        <taxon>Methanobacteriati</taxon>
        <taxon>Methanobacteriota</taxon>
        <taxon>Stenosarchaea group</taxon>
        <taxon>Methanomicrobia</taxon>
        <taxon>Methanomicrobiales</taxon>
        <taxon>Methanomicrobiaceae</taxon>
        <taxon>Methanofollis</taxon>
    </lineage>
</organism>
<gene>
    <name evidence="2" type="ORF">CUJ86_02505</name>
</gene>
<dbReference type="OrthoDB" id="116567at2157"/>
<feature type="transmembrane region" description="Helical" evidence="1">
    <location>
        <begin position="20"/>
        <end position="40"/>
    </location>
</feature>
<accession>A0A483CR82</accession>
<feature type="transmembrane region" description="Helical" evidence="1">
    <location>
        <begin position="160"/>
        <end position="187"/>
    </location>
</feature>
<evidence type="ECO:0000313" key="3">
    <source>
        <dbReference type="Proteomes" id="UP000292580"/>
    </source>
</evidence>
<name>A0A483CR82_9EURY</name>
<dbReference type="EMBL" id="PGCL01000001">
    <property type="protein sequence ID" value="TAJ45613.1"/>
    <property type="molecule type" value="Genomic_DNA"/>
</dbReference>
<dbReference type="RefSeq" id="WP_130645974.1">
    <property type="nucleotide sequence ID" value="NZ_PGCL01000001.1"/>
</dbReference>
<feature type="transmembrane region" description="Helical" evidence="1">
    <location>
        <begin position="199"/>
        <end position="222"/>
    </location>
</feature>
<dbReference type="Proteomes" id="UP000292580">
    <property type="component" value="Unassembled WGS sequence"/>
</dbReference>
<protein>
    <recommendedName>
        <fullName evidence="4">Small multi-drug export protein</fullName>
    </recommendedName>
</protein>
<reference evidence="2 3" key="1">
    <citation type="submission" date="2017-11" db="EMBL/GenBank/DDBJ databases">
        <title>Isolation and Characterization of Methanofollis Species from Methane Seep Offshore SW Taiwan.</title>
        <authorList>
            <person name="Teng N.-H."/>
            <person name="Lai M.-C."/>
            <person name="Chen S.-C."/>
        </authorList>
    </citation>
    <scope>NUCLEOTIDE SEQUENCE [LARGE SCALE GENOMIC DNA]</scope>
    <source>
        <strain evidence="2 3">FWC-SCC2</strain>
    </source>
</reference>
<feature type="transmembrane region" description="Helical" evidence="1">
    <location>
        <begin position="129"/>
        <end position="148"/>
    </location>
</feature>
<sequence>MIGVLGFWKLPVFRDPTVSRLLRLVIPMGIALVFFLALYLSRPYPEFLVLLGLITAYLLPPAGKESVIPIGIGLGEPWWLIGASTLVMDLCCSLFIALNLDLALRIPIIGGVIGRFMEGGRGYLDARPWLERFSYAGLILFVIIPFQGSGGVNATILGRILGFGIGGAVGCVLVGSAVSSFGIALGAGALLHLFRHDPVWCAAVVAAAALLLGVAWCVWRRIAPSP</sequence>
<comment type="caution">
    <text evidence="2">The sequence shown here is derived from an EMBL/GenBank/DDBJ whole genome shotgun (WGS) entry which is preliminary data.</text>
</comment>
<dbReference type="InterPro" id="IPR009577">
    <property type="entry name" value="Sm_multidrug_ex"/>
</dbReference>
<proteinExistence type="predicted"/>
<keyword evidence="1" id="KW-0472">Membrane</keyword>
<keyword evidence="1" id="KW-0812">Transmembrane</keyword>
<evidence type="ECO:0000256" key="1">
    <source>
        <dbReference type="SAM" id="Phobius"/>
    </source>
</evidence>